<feature type="domain" description="PPM-type phosphatase" evidence="1">
    <location>
        <begin position="14"/>
        <end position="207"/>
    </location>
</feature>
<dbReference type="Proteomes" id="UP000327030">
    <property type="component" value="Chromosome 1"/>
</dbReference>
<evidence type="ECO:0000259" key="1">
    <source>
        <dbReference type="Pfam" id="PF13672"/>
    </source>
</evidence>
<dbReference type="RefSeq" id="WP_151623899.1">
    <property type="nucleotide sequence ID" value="NZ_CP043028.1"/>
</dbReference>
<sequence length="229" mass="26069">MITDGVSCRGSYHEINQDCFVCKPVKNGYILVISDGMGSKKFSQFGSRAICEILLHEFEIISVPLEELDWLVYLKNCHEKWLESLKEYDITQCYSTMLVLLVQDKHLKAARLGDGFLSILVDDADYILMDQKEDYFANETDCLMAEFDEACLEVLELNFERLLGAVACSDGIEIGVMKEEEIRLFTKDFIGEYSKISANDGKKDIEGWVSSWPGMDDKTIAYMIEEVDA</sequence>
<name>A0A5P6VSL5_PSEXY</name>
<evidence type="ECO:0000313" key="2">
    <source>
        <dbReference type="EMBL" id="QFJ55278.1"/>
    </source>
</evidence>
<dbReference type="Pfam" id="PF13672">
    <property type="entry name" value="PP2C_2"/>
    <property type="match status" value="1"/>
</dbReference>
<protein>
    <submittedName>
        <fullName evidence="2">Protein phosphatase 2C domain-containing protein</fullName>
    </submittedName>
</protein>
<evidence type="ECO:0000313" key="3">
    <source>
        <dbReference type="Proteomes" id="UP000327030"/>
    </source>
</evidence>
<dbReference type="SUPFAM" id="SSF81606">
    <property type="entry name" value="PP2C-like"/>
    <property type="match status" value="1"/>
</dbReference>
<dbReference type="InterPro" id="IPR001932">
    <property type="entry name" value="PPM-type_phosphatase-like_dom"/>
</dbReference>
<accession>A0A5P6VSL5</accession>
<dbReference type="KEGG" id="pxv:FXF36_10590"/>
<proteinExistence type="predicted"/>
<dbReference type="EMBL" id="CP043028">
    <property type="protein sequence ID" value="QFJ55278.1"/>
    <property type="molecule type" value="Genomic_DNA"/>
</dbReference>
<reference evidence="3" key="1">
    <citation type="submission" date="2019-08" db="EMBL/GenBank/DDBJ databases">
        <title>Complete Genome Sequence of the Polysaccharide-Degrading Rumen Bacterium Pseudobutyrivibrio xylanivorans MA3014.</title>
        <authorList>
            <person name="Palevich N."/>
            <person name="Maclean P.H."/>
            <person name="Kelly W.J."/>
            <person name="Leahy S.C."/>
            <person name="Rakonjac J."/>
            <person name="Attwood G.T."/>
        </authorList>
    </citation>
    <scope>NUCLEOTIDE SEQUENCE [LARGE SCALE GENOMIC DNA]</scope>
    <source>
        <strain evidence="3">MA3014</strain>
    </source>
</reference>
<dbReference type="AlphaFoldDB" id="A0A5P6VSL5"/>
<dbReference type="Gene3D" id="3.60.40.10">
    <property type="entry name" value="PPM-type phosphatase domain"/>
    <property type="match status" value="1"/>
</dbReference>
<dbReference type="InterPro" id="IPR036457">
    <property type="entry name" value="PPM-type-like_dom_sf"/>
</dbReference>
<dbReference type="OrthoDB" id="9801841at2"/>
<organism evidence="2 3">
    <name type="scientific">Pseudobutyrivibrio xylanivorans</name>
    <dbReference type="NCBI Taxonomy" id="185007"/>
    <lineage>
        <taxon>Bacteria</taxon>
        <taxon>Bacillati</taxon>
        <taxon>Bacillota</taxon>
        <taxon>Clostridia</taxon>
        <taxon>Lachnospirales</taxon>
        <taxon>Lachnospiraceae</taxon>
        <taxon>Pseudobutyrivibrio</taxon>
    </lineage>
</organism>
<gene>
    <name evidence="2" type="ORF">FXF36_10590</name>
</gene>